<keyword evidence="6" id="KW-1185">Reference proteome</keyword>
<evidence type="ECO:0000256" key="1">
    <source>
        <dbReference type="ARBA" id="ARBA00023002"/>
    </source>
</evidence>
<dbReference type="PROSITE" id="PS00070">
    <property type="entry name" value="ALDEHYDE_DEHYDR_CYS"/>
    <property type="match status" value="1"/>
</dbReference>
<dbReference type="PANTHER" id="PTHR43353">
    <property type="entry name" value="SUCCINATE-SEMIALDEHYDE DEHYDROGENASE, MITOCHONDRIAL"/>
    <property type="match status" value="1"/>
</dbReference>
<dbReference type="Gene3D" id="3.40.309.10">
    <property type="entry name" value="Aldehyde Dehydrogenase, Chain A, domain 2"/>
    <property type="match status" value="1"/>
</dbReference>
<organism evidence="5 6">
    <name type="scientific">Talaromyces rugulosus</name>
    <name type="common">Penicillium rugulosum</name>
    <dbReference type="NCBI Taxonomy" id="121627"/>
    <lineage>
        <taxon>Eukaryota</taxon>
        <taxon>Fungi</taxon>
        <taxon>Dikarya</taxon>
        <taxon>Ascomycota</taxon>
        <taxon>Pezizomycotina</taxon>
        <taxon>Eurotiomycetes</taxon>
        <taxon>Eurotiomycetidae</taxon>
        <taxon>Eurotiales</taxon>
        <taxon>Trichocomaceae</taxon>
        <taxon>Talaromyces</taxon>
        <taxon>Talaromyces sect. Islandici</taxon>
    </lineage>
</organism>
<dbReference type="SUPFAM" id="SSF53720">
    <property type="entry name" value="ALDH-like"/>
    <property type="match status" value="1"/>
</dbReference>
<dbReference type="OrthoDB" id="310895at2759"/>
<dbReference type="GO" id="GO:0004777">
    <property type="term" value="F:succinate-semialdehyde dehydrogenase (NAD+) activity"/>
    <property type="evidence" value="ECO:0007669"/>
    <property type="project" value="TreeGrafter"/>
</dbReference>
<evidence type="ECO:0000256" key="3">
    <source>
        <dbReference type="RuleBase" id="RU003345"/>
    </source>
</evidence>
<dbReference type="CDD" id="cd07105">
    <property type="entry name" value="ALDH_SaliADH"/>
    <property type="match status" value="1"/>
</dbReference>
<dbReference type="GO" id="GO:0009450">
    <property type="term" value="P:gamma-aminobutyric acid catabolic process"/>
    <property type="evidence" value="ECO:0007669"/>
    <property type="project" value="TreeGrafter"/>
</dbReference>
<protein>
    <recommendedName>
        <fullName evidence="4">Aldehyde dehydrogenase domain-containing protein</fullName>
    </recommendedName>
</protein>
<dbReference type="InterPro" id="IPR016163">
    <property type="entry name" value="Ald_DH_C"/>
</dbReference>
<name>A0A7H8QH00_TALRU</name>
<dbReference type="InterPro" id="IPR015590">
    <property type="entry name" value="Aldehyde_DH_dom"/>
</dbReference>
<dbReference type="InterPro" id="IPR029510">
    <property type="entry name" value="Ald_DH_CS_GLU"/>
</dbReference>
<evidence type="ECO:0000256" key="2">
    <source>
        <dbReference type="PROSITE-ProRule" id="PRU10007"/>
    </source>
</evidence>
<accession>A0A7H8QH00</accession>
<feature type="domain" description="Aldehyde dehydrogenase" evidence="4">
    <location>
        <begin position="29"/>
        <end position="480"/>
    </location>
</feature>
<sequence>MAASSNPLTSGFGPVIPLWLDGEQINTNVTYDVVSPSNEQKIYKSSSASVDDALRAVKSSQAAFETWAQVKPNERRDILLRAADILLRRKEEMRSISKQETGEVDSMFDFEFNLGVQACKSVAGLITAVRGAVPTMTDEGRSAMILREPYGVVLSIAPWNAPYALGLRACLAPLAMGNTVVLKGSEFSPGVYWAIASVLHEAGLPKGCLNTIIHRQQDAAEVTSALIASPSIRKVTFTGSAIVGGIIASQAAKLLKPTLMELGGKAPTIVCEDANLQDAALGAALGSFLHSGQICMCTERVIVHAAVADKFKEIFKETIDQVFGDPEGMMLVNAAPVLKNKSLVSDAISKGAKLFHGNTEQKASVQSAMHPIVVEDVKEGMTIYHTESFGPTVSLFTVESDDDAIRLANDTEYGLTASIFTEDLRRGLQIAKKIQSGAVHINSMSVHDESTLPHGGHKSSGYGRFNGVEGLEEWVQTKTVTWKD</sequence>
<dbReference type="InterPro" id="IPR050740">
    <property type="entry name" value="Aldehyde_DH_Superfamily"/>
</dbReference>
<comment type="similarity">
    <text evidence="3">Belongs to the aldehyde dehydrogenase family.</text>
</comment>
<dbReference type="Proteomes" id="UP000509510">
    <property type="component" value="Chromosome I"/>
</dbReference>
<proteinExistence type="inferred from homology"/>
<keyword evidence="1 3" id="KW-0560">Oxidoreductase</keyword>
<gene>
    <name evidence="5" type="ORF">TRUGW13939_00295</name>
</gene>
<dbReference type="AlphaFoldDB" id="A0A7H8QH00"/>
<dbReference type="PROSITE" id="PS00687">
    <property type="entry name" value="ALDEHYDE_DEHYDR_GLU"/>
    <property type="match status" value="1"/>
</dbReference>
<dbReference type="EMBL" id="CP055898">
    <property type="protein sequence ID" value="QKX53219.1"/>
    <property type="molecule type" value="Genomic_DNA"/>
</dbReference>
<reference evidence="6" key="1">
    <citation type="submission" date="2020-06" db="EMBL/GenBank/DDBJ databases">
        <title>A chromosome-scale genome assembly of Talaromyces rugulosus W13939.</title>
        <authorList>
            <person name="Wang B."/>
            <person name="Guo L."/>
            <person name="Ye K."/>
            <person name="Wang L."/>
        </authorList>
    </citation>
    <scope>NUCLEOTIDE SEQUENCE [LARGE SCALE GENOMIC DNA]</scope>
    <source>
        <strain evidence="6">W13939</strain>
    </source>
</reference>
<dbReference type="InterPro" id="IPR016161">
    <property type="entry name" value="Ald_DH/histidinol_DH"/>
</dbReference>
<dbReference type="InterPro" id="IPR016162">
    <property type="entry name" value="Ald_DH_N"/>
</dbReference>
<dbReference type="KEGG" id="trg:TRUGW13939_00295"/>
<evidence type="ECO:0000313" key="6">
    <source>
        <dbReference type="Proteomes" id="UP000509510"/>
    </source>
</evidence>
<dbReference type="Pfam" id="PF00171">
    <property type="entry name" value="Aldedh"/>
    <property type="match status" value="1"/>
</dbReference>
<dbReference type="RefSeq" id="XP_035339398.1">
    <property type="nucleotide sequence ID" value="XM_035483505.1"/>
</dbReference>
<evidence type="ECO:0000313" key="5">
    <source>
        <dbReference type="EMBL" id="QKX53219.1"/>
    </source>
</evidence>
<dbReference type="GeneID" id="55987810"/>
<feature type="active site" evidence="2">
    <location>
        <position position="261"/>
    </location>
</feature>
<dbReference type="InterPro" id="IPR016160">
    <property type="entry name" value="Ald_DH_CS_CYS"/>
</dbReference>
<dbReference type="PANTHER" id="PTHR43353:SF6">
    <property type="entry name" value="CYTOPLASMIC ALDEHYDE DEHYDROGENASE (EUROFUNG)"/>
    <property type="match status" value="1"/>
</dbReference>
<evidence type="ECO:0000259" key="4">
    <source>
        <dbReference type="Pfam" id="PF00171"/>
    </source>
</evidence>
<dbReference type="Gene3D" id="3.40.605.10">
    <property type="entry name" value="Aldehyde Dehydrogenase, Chain A, domain 1"/>
    <property type="match status" value="1"/>
</dbReference>